<comment type="caution">
    <text evidence="5">The sequence shown here is derived from an EMBL/GenBank/DDBJ whole genome shotgun (WGS) entry which is preliminary data.</text>
</comment>
<sequence>MENLSTDLDRKGLIKKHEFIRVIIQCLYSLGYEESAACLESEANVSYKSAEFKLLESQILGADWDDCLDTLYGIKDLTDEVRASAVFLVFKQCLLEILSRGDDSMALALLRKQISSLNVGKEKVHKLAFGILSGNEMGKVEDHIISELRKRLLTKLEKVLPPPITLPERRLEHLVEMAVSAQIDSCMYHSSIDAVTICEDHHCGRDQIPTETYQILTDHKNEVWFVQFSNNGQYLASSSSDCSAILWEVMDDGELRLKHTLQSHQNPVSFVAWSPDDTMLLTCGNAEVLKMWDVQTAVTLKREFTCGTLMATRLRLGEACGCPSQEIHMWDIAGTWAKPLKYKGHMQNKYVIRSCFGGFNSNFIASGSEDSNVYIWNRRSSDPLEILVGHSMTVNCVSWNPKRPNLLASASDDHTIRIWGPCSSDNMKP</sequence>
<feature type="repeat" description="WD" evidence="3">
    <location>
        <begin position="360"/>
        <end position="386"/>
    </location>
</feature>
<keyword evidence="2" id="KW-0677">Repeat</keyword>
<organism evidence="5 6">
    <name type="scientific">Heracleum sosnowskyi</name>
    <dbReference type="NCBI Taxonomy" id="360622"/>
    <lineage>
        <taxon>Eukaryota</taxon>
        <taxon>Viridiplantae</taxon>
        <taxon>Streptophyta</taxon>
        <taxon>Embryophyta</taxon>
        <taxon>Tracheophyta</taxon>
        <taxon>Spermatophyta</taxon>
        <taxon>Magnoliopsida</taxon>
        <taxon>eudicotyledons</taxon>
        <taxon>Gunneridae</taxon>
        <taxon>Pentapetalae</taxon>
        <taxon>asterids</taxon>
        <taxon>campanulids</taxon>
        <taxon>Apiales</taxon>
        <taxon>Apiaceae</taxon>
        <taxon>Apioideae</taxon>
        <taxon>apioid superclade</taxon>
        <taxon>Tordylieae</taxon>
        <taxon>Tordyliinae</taxon>
        <taxon>Heracleum</taxon>
    </lineage>
</organism>
<dbReference type="InterPro" id="IPR036322">
    <property type="entry name" value="WD40_repeat_dom_sf"/>
</dbReference>
<dbReference type="PROSITE" id="PS50294">
    <property type="entry name" value="WD_REPEATS_REGION"/>
    <property type="match status" value="3"/>
</dbReference>
<reference evidence="5" key="2">
    <citation type="submission" date="2023-05" db="EMBL/GenBank/DDBJ databases">
        <authorList>
            <person name="Schelkunov M.I."/>
        </authorList>
    </citation>
    <scope>NUCLEOTIDE SEQUENCE</scope>
    <source>
        <strain evidence="5">Hsosn_3</strain>
        <tissue evidence="5">Leaf</tissue>
    </source>
</reference>
<evidence type="ECO:0000256" key="2">
    <source>
        <dbReference type="ARBA" id="ARBA00022737"/>
    </source>
</evidence>
<name>A0AAD8M1E6_9APIA</name>
<dbReference type="Proteomes" id="UP001237642">
    <property type="component" value="Unassembled WGS sequence"/>
</dbReference>
<dbReference type="Pfam" id="PF23627">
    <property type="entry name" value="LisH_WDR26"/>
    <property type="match status" value="1"/>
</dbReference>
<feature type="domain" description="CTLH" evidence="4">
    <location>
        <begin position="48"/>
        <end position="105"/>
    </location>
</feature>
<dbReference type="InterPro" id="IPR001680">
    <property type="entry name" value="WD40_rpt"/>
</dbReference>
<dbReference type="Gene3D" id="2.130.10.10">
    <property type="entry name" value="YVTN repeat-like/Quinoprotein amine dehydrogenase"/>
    <property type="match status" value="2"/>
</dbReference>
<dbReference type="SMART" id="SM00667">
    <property type="entry name" value="LisH"/>
    <property type="match status" value="1"/>
</dbReference>
<feature type="repeat" description="WD" evidence="3">
    <location>
        <begin position="216"/>
        <end position="257"/>
    </location>
</feature>
<dbReference type="PANTHER" id="PTHR22838">
    <property type="entry name" value="WD REPEAT PROTEIN 26-RELATED"/>
    <property type="match status" value="1"/>
</dbReference>
<evidence type="ECO:0000313" key="6">
    <source>
        <dbReference type="Proteomes" id="UP001237642"/>
    </source>
</evidence>
<protein>
    <submittedName>
        <fullName evidence="5">WD repeat-containing protein 26</fullName>
    </submittedName>
</protein>
<keyword evidence="6" id="KW-1185">Reference proteome</keyword>
<dbReference type="InterPro" id="IPR051350">
    <property type="entry name" value="WD_repeat-ST_regulator"/>
</dbReference>
<reference evidence="5" key="1">
    <citation type="submission" date="2023-02" db="EMBL/GenBank/DDBJ databases">
        <title>Genome of toxic invasive species Heracleum sosnowskyi carries increased number of genes despite the absence of recent whole-genome duplications.</title>
        <authorList>
            <person name="Schelkunov M."/>
            <person name="Shtratnikova V."/>
            <person name="Makarenko M."/>
            <person name="Klepikova A."/>
            <person name="Omelchenko D."/>
            <person name="Novikova G."/>
            <person name="Obukhova E."/>
            <person name="Bogdanov V."/>
            <person name="Penin A."/>
            <person name="Logacheva M."/>
        </authorList>
    </citation>
    <scope>NUCLEOTIDE SEQUENCE</scope>
    <source>
        <strain evidence="5">Hsosn_3</strain>
        <tissue evidence="5">Leaf</tissue>
    </source>
</reference>
<evidence type="ECO:0000256" key="1">
    <source>
        <dbReference type="ARBA" id="ARBA00022574"/>
    </source>
</evidence>
<dbReference type="InterPro" id="IPR006594">
    <property type="entry name" value="LisH"/>
</dbReference>
<dbReference type="PROSITE" id="PS50082">
    <property type="entry name" value="WD_REPEATS_2"/>
    <property type="match status" value="4"/>
</dbReference>
<dbReference type="AlphaFoldDB" id="A0AAD8M1E6"/>
<gene>
    <name evidence="5" type="ORF">POM88_049149</name>
</gene>
<dbReference type="SMART" id="SM00320">
    <property type="entry name" value="WD40"/>
    <property type="match status" value="4"/>
</dbReference>
<feature type="repeat" description="WD" evidence="3">
    <location>
        <begin position="261"/>
        <end position="302"/>
    </location>
</feature>
<dbReference type="InterPro" id="IPR019775">
    <property type="entry name" value="WD40_repeat_CS"/>
</dbReference>
<feature type="repeat" description="WD" evidence="3">
    <location>
        <begin position="387"/>
        <end position="419"/>
    </location>
</feature>
<evidence type="ECO:0000259" key="4">
    <source>
        <dbReference type="PROSITE" id="PS50897"/>
    </source>
</evidence>
<proteinExistence type="predicted"/>
<evidence type="ECO:0000313" key="5">
    <source>
        <dbReference type="EMBL" id="KAK1355893.1"/>
    </source>
</evidence>
<dbReference type="EMBL" id="JAUIZM010000011">
    <property type="protein sequence ID" value="KAK1355893.1"/>
    <property type="molecule type" value="Genomic_DNA"/>
</dbReference>
<dbReference type="PROSITE" id="PS50897">
    <property type="entry name" value="CTLH"/>
    <property type="match status" value="1"/>
</dbReference>
<accession>A0AAD8M1E6</accession>
<dbReference type="InterPro" id="IPR015943">
    <property type="entry name" value="WD40/YVTN_repeat-like_dom_sf"/>
</dbReference>
<keyword evidence="1 3" id="KW-0853">WD repeat</keyword>
<dbReference type="Pfam" id="PF00400">
    <property type="entry name" value="WD40"/>
    <property type="match status" value="4"/>
</dbReference>
<dbReference type="InterPro" id="IPR006595">
    <property type="entry name" value="CTLH_C"/>
</dbReference>
<dbReference type="PROSITE" id="PS50896">
    <property type="entry name" value="LISH"/>
    <property type="match status" value="1"/>
</dbReference>
<dbReference type="PANTHER" id="PTHR22838:SF23">
    <property type="entry name" value="WD REPEAT-CONTAINING PROTEIN WDS HOMOLOG"/>
    <property type="match status" value="1"/>
</dbReference>
<dbReference type="PROSITE" id="PS00678">
    <property type="entry name" value="WD_REPEATS_1"/>
    <property type="match status" value="1"/>
</dbReference>
<evidence type="ECO:0000256" key="3">
    <source>
        <dbReference type="PROSITE-ProRule" id="PRU00221"/>
    </source>
</evidence>
<dbReference type="SUPFAM" id="SSF50978">
    <property type="entry name" value="WD40 repeat-like"/>
    <property type="match status" value="1"/>
</dbReference>